<dbReference type="SUPFAM" id="SSF48371">
    <property type="entry name" value="ARM repeat"/>
    <property type="match status" value="1"/>
</dbReference>
<dbReference type="SMART" id="SM00744">
    <property type="entry name" value="RINGv"/>
    <property type="match status" value="1"/>
</dbReference>
<dbReference type="InterPro" id="IPR054476">
    <property type="entry name" value="Ltn1_N"/>
</dbReference>
<reference evidence="19 20" key="1">
    <citation type="submission" date="2020-04" db="EMBL/GenBank/DDBJ databases">
        <authorList>
            <person name="Wallbank WR R."/>
            <person name="Pardo Diaz C."/>
            <person name="Kozak K."/>
            <person name="Martin S."/>
            <person name="Jiggins C."/>
            <person name="Moest M."/>
            <person name="Warren A I."/>
            <person name="Byers J.R.P. K."/>
            <person name="Montejo-Kovacevich G."/>
            <person name="Yen C E."/>
        </authorList>
    </citation>
    <scope>NUCLEOTIDE SEQUENCE [LARGE SCALE GENOMIC DNA]</scope>
</reference>
<evidence type="ECO:0000256" key="8">
    <source>
        <dbReference type="ARBA" id="ARBA00022679"/>
    </source>
</evidence>
<dbReference type="InterPro" id="IPR011989">
    <property type="entry name" value="ARM-like"/>
</dbReference>
<comment type="subcellular location">
    <subcellularLocation>
        <location evidence="2">Cytoplasm</location>
        <location evidence="2">Cytosol</location>
    </subcellularLocation>
</comment>
<evidence type="ECO:0000256" key="1">
    <source>
        <dbReference type="ARBA" id="ARBA00000900"/>
    </source>
</evidence>
<evidence type="ECO:0000256" key="16">
    <source>
        <dbReference type="RuleBase" id="RU367090"/>
    </source>
</evidence>
<comment type="pathway">
    <text evidence="3 16">Protein modification; protein ubiquitination.</text>
</comment>
<comment type="function">
    <text evidence="16">E3 ubiquitin-protein ligase. Component of the ribosome quality control complex (RQC), a ribosome-associated complex that mediates ubiquitination and extraction of incompletely synthesized nascent chains for proteasomal degradation.</text>
</comment>
<evidence type="ECO:0000256" key="9">
    <source>
        <dbReference type="ARBA" id="ARBA00022723"/>
    </source>
</evidence>
<organism evidence="19 20">
    <name type="scientific">Arctia plantaginis</name>
    <name type="common">Wood tiger moth</name>
    <name type="synonym">Phalaena plantaginis</name>
    <dbReference type="NCBI Taxonomy" id="874455"/>
    <lineage>
        <taxon>Eukaryota</taxon>
        <taxon>Metazoa</taxon>
        <taxon>Ecdysozoa</taxon>
        <taxon>Arthropoda</taxon>
        <taxon>Hexapoda</taxon>
        <taxon>Insecta</taxon>
        <taxon>Pterygota</taxon>
        <taxon>Neoptera</taxon>
        <taxon>Endopterygota</taxon>
        <taxon>Lepidoptera</taxon>
        <taxon>Glossata</taxon>
        <taxon>Ditrysia</taxon>
        <taxon>Noctuoidea</taxon>
        <taxon>Erebidae</taxon>
        <taxon>Arctiinae</taxon>
        <taxon>Arctia</taxon>
    </lineage>
</organism>
<dbReference type="GO" id="GO:0072344">
    <property type="term" value="P:rescue of stalled ribosome"/>
    <property type="evidence" value="ECO:0007669"/>
    <property type="project" value="UniProtKB-UniRule"/>
</dbReference>
<keyword evidence="10" id="KW-0677">Repeat</keyword>
<dbReference type="InterPro" id="IPR013083">
    <property type="entry name" value="Znf_RING/FYVE/PHD"/>
</dbReference>
<dbReference type="InterPro" id="IPR039795">
    <property type="entry name" value="LTN1/Rkr1"/>
</dbReference>
<protein>
    <recommendedName>
        <fullName evidence="6 16">E3 ubiquitin-protein ligase listerin</fullName>
        <ecNumber evidence="5 16">2.3.2.27</ecNumber>
    </recommendedName>
    <alternativeName>
        <fullName evidence="14 16">RING-type E3 ubiquitin transferase listerin</fullName>
    </alternativeName>
</protein>
<keyword evidence="11 15" id="KW-0863">Zinc-finger</keyword>
<keyword evidence="13 16" id="KW-0862">Zinc</keyword>
<proteinExistence type="inferred from homology"/>
<sequence length="1896" mass="212575">MSGKKQSQRTKNNARPSSSSRSAELLNHSMSFDGGLMTMSGGKVLPALFPTLAAVNIDQGLKPEYQMCIKKLSKKDPITRAKALQELCELVNNGNVDDAVAVLPAWAHCYKTLTFDTDRKVREMTQLCHGALVRMCGRRTAPHLKALLPPWLQAQYDEHSPAMAHAQNSLMSTFPDSKLHDAISFCKSEVMAHLLENLIGNTESIISKKIESPDERELQMCRIITGSLRGLEYFVPQLPAAHHEWLWAELAPLLAADAYWKMSTHNMHLVRAAWFGVTGRVVERFAAQFAERLGARALRLLLAAPRGTHALVAAQLWTCLLQFMHNVPDWQKYLDKKELLIKRILDVLEAGGWGDARHLSTMLLPLLAHLPPDVLTKEFYENFFNAIYKGFEKKNIITSKSERQSWITSLAECLRYLSIQENDFVVEVVTSVHRTWLEKMLSTQHDSQTRNNLIKCSVTNMTSLVKYWLKQSNEGKSEKYDQLLRNFWQNIGSTLLTQIDKCSTDLVEIETLIDAHILLLQSLKTTFSQETKKQLSIKFEKSVDDDKESVVSDGPAANRQCDSTAVDRYQHNLDELVHKVIAYYFEAAEKKGAANAILTPVITLLSQFDSADAYRAVARRLGADSALGLHRRVLHRWLAGDTMRCKAVVDIIFLMIKYLTEDEQDVVFDSFRELTPGVTEWCLARSVAHPHVRVRAARRWLRSGAAARALAGLARRAARHRDSAAAHLLLVCLADPPDSEPLFSEEAVSEMMRTVSSTVAAVDEVEAKSEDETEGEGEGAAHLEFGGRLAARLVTALAPAPSHALMQPFSELVLHLLRLNVLVPRGDARLPTTTWCEVRSSWLDGLAALDAPARTAFLQDAVQLFTTHIFKNIEILDVQKIEDTVSLAPYLFIRGDESQLPDDLTEIITFTKQMFNMDTKESLAVETCALRHECVTSQLNCLYEDNDVSKIIIEGSAETEIQELSKSDATVYMNKLLFRAIYLRTMLLHKAVSEDDADDNDATTWCDTLLKSEYLETEFCKMLYDYTIVVSLNEAYTFWPDYSIIEETKLKMDAVLSDIISASSEASRQKIVTSLKELATAKGYYWAYAHRYYSVSARRGDDGVSLRDSDEKIEEPSTSAHLHMMQACNKFGDSSDSEFRTAFLVMFRSFQERHCQELTSELLEELEASKASCNIGVILKHYCGQKCFTLFDEKLPEASWSAVVNSASIADVLRLTLDSESRLVPWTFINPMLHFLFRAARKSLDRWGSVKFCMVMHAALRLLDAALRAQERGPAPPAPPSPDARGPYGDWSQYESDLYDVVYFNVSNVLNNKSRCMTVPQSTLLGGLIGALGGVDWHRSGRSREPYALRRLGHVAARAMMGPAHPAYRHLAHALLRNLAKPLVYDDAQEMIAWSESEEERVRPANALDAFNLSFGELQQIVDTTLNNVVLGEEVCELVSMSDSHSLVLGWLLLADAQAQMWELASGDLKQIYVHIYTKHNYAGALLAAALRLVPGALLAWARAGADKLPAPPGHAHMFLREEPFRMRAACDSRGVQALACRCVARTVCGAGCGGARSWRGVAPPRAAHVLERLVVAYVAPAAVAEQFEQLQRRAREIDDAEVRISWSTREVVCEYRVEDSTVELHLWLSRAHPLTPPRLEAPGFGGAATAPWLALYLTYQVRTSRSTSPTRYAPRALPRLPGTHLALYLTYQVRTSRSTSPTRYAPRALPHLPGTHLALYLAYQVRTSRSTSPTRYAPRALPHLPGTHLALYLTYQVRTSRSTSPTRYAPRALPHLPGTHLALYLTYQVRTSRSTSPTRYAPRALPHLPGTHLALYLTYQNGTLFNALKIWTQAVNARVEKAPQCYICYCRLHPTTGRLPSVTCHQCKNKFHSICVRKWFSTSNKSNCPLCRAIF</sequence>
<dbReference type="GO" id="GO:1990116">
    <property type="term" value="P:ribosome-associated ubiquitin-dependent protein catabolic process"/>
    <property type="evidence" value="ECO:0007669"/>
    <property type="project" value="UniProtKB-UniRule"/>
</dbReference>
<comment type="caution">
    <text evidence="19">The sequence shown here is derived from an EMBL/GenBank/DDBJ whole genome shotgun (WGS) entry which is preliminary data.</text>
</comment>
<dbReference type="Pfam" id="PF22958">
    <property type="entry name" value="Ltn1_1st"/>
    <property type="match status" value="1"/>
</dbReference>
<dbReference type="GO" id="GO:1990112">
    <property type="term" value="C:RQC complex"/>
    <property type="evidence" value="ECO:0007669"/>
    <property type="project" value="UniProtKB-UniRule"/>
</dbReference>
<evidence type="ECO:0000259" key="18">
    <source>
        <dbReference type="PROSITE" id="PS50089"/>
    </source>
</evidence>
<gene>
    <name evidence="19" type="ORF">APLA_LOCUS1254</name>
</gene>
<keyword evidence="7" id="KW-0963">Cytoplasm</keyword>
<dbReference type="PANTHER" id="PTHR12389">
    <property type="entry name" value="ZINC FINGER PROTEIN 294"/>
    <property type="match status" value="1"/>
</dbReference>
<dbReference type="SUPFAM" id="SSF57850">
    <property type="entry name" value="RING/U-box"/>
    <property type="match status" value="1"/>
</dbReference>
<evidence type="ECO:0000256" key="7">
    <source>
        <dbReference type="ARBA" id="ARBA00022490"/>
    </source>
</evidence>
<dbReference type="PANTHER" id="PTHR12389:SF0">
    <property type="entry name" value="E3 UBIQUITIN-PROTEIN LIGASE LISTERIN"/>
    <property type="match status" value="1"/>
</dbReference>
<evidence type="ECO:0000256" key="3">
    <source>
        <dbReference type="ARBA" id="ARBA00004906"/>
    </source>
</evidence>
<dbReference type="InterPro" id="IPR011016">
    <property type="entry name" value="Znf_RING-CH"/>
</dbReference>
<feature type="region of interest" description="Disordered" evidence="17">
    <location>
        <begin position="1"/>
        <end position="23"/>
    </location>
</feature>
<comment type="catalytic activity">
    <reaction evidence="1 16">
        <text>S-ubiquitinyl-[E2 ubiquitin-conjugating enzyme]-L-cysteine + [acceptor protein]-L-lysine = [E2 ubiquitin-conjugating enzyme]-L-cysteine + N(6)-ubiquitinyl-[acceptor protein]-L-lysine.</text>
        <dbReference type="EC" id="2.3.2.27"/>
    </reaction>
</comment>
<dbReference type="CDD" id="cd16491">
    <property type="entry name" value="RING-CH-C4HC3_LTN1"/>
    <property type="match status" value="1"/>
</dbReference>
<dbReference type="EC" id="2.3.2.27" evidence="5 16"/>
<dbReference type="Gene3D" id="1.25.10.10">
    <property type="entry name" value="Leucine-rich Repeat Variant"/>
    <property type="match status" value="1"/>
</dbReference>
<keyword evidence="9 16" id="KW-0479">Metal-binding</keyword>
<evidence type="ECO:0000256" key="10">
    <source>
        <dbReference type="ARBA" id="ARBA00022737"/>
    </source>
</evidence>
<dbReference type="EMBL" id="CADEBC010000100">
    <property type="protein sequence ID" value="CAB3222772.1"/>
    <property type="molecule type" value="Genomic_DNA"/>
</dbReference>
<evidence type="ECO:0000256" key="2">
    <source>
        <dbReference type="ARBA" id="ARBA00004514"/>
    </source>
</evidence>
<dbReference type="InterPro" id="IPR039804">
    <property type="entry name" value="RING-CH-C4HC3_LTN1"/>
</dbReference>
<comment type="similarity">
    <text evidence="4 16">Belongs to the LTN1 family.</text>
</comment>
<dbReference type="PROSITE" id="PS50089">
    <property type="entry name" value="ZF_RING_2"/>
    <property type="match status" value="1"/>
</dbReference>
<dbReference type="Proteomes" id="UP000494106">
    <property type="component" value="Unassembled WGS sequence"/>
</dbReference>
<keyword evidence="8 16" id="KW-0808">Transferase</keyword>
<evidence type="ECO:0000256" key="6">
    <source>
        <dbReference type="ARBA" id="ARBA00017157"/>
    </source>
</evidence>
<evidence type="ECO:0000256" key="17">
    <source>
        <dbReference type="SAM" id="MobiDB-lite"/>
    </source>
</evidence>
<dbReference type="GO" id="GO:0043023">
    <property type="term" value="F:ribosomal large subunit binding"/>
    <property type="evidence" value="ECO:0007669"/>
    <property type="project" value="TreeGrafter"/>
</dbReference>
<evidence type="ECO:0000256" key="4">
    <source>
        <dbReference type="ARBA" id="ARBA00007997"/>
    </source>
</evidence>
<evidence type="ECO:0000256" key="14">
    <source>
        <dbReference type="ARBA" id="ARBA00032366"/>
    </source>
</evidence>
<dbReference type="OrthoDB" id="6108at2759"/>
<evidence type="ECO:0000256" key="11">
    <source>
        <dbReference type="ARBA" id="ARBA00022771"/>
    </source>
</evidence>
<keyword evidence="20" id="KW-1185">Reference proteome</keyword>
<evidence type="ECO:0000313" key="19">
    <source>
        <dbReference type="EMBL" id="CAB3222772.1"/>
    </source>
</evidence>
<name>A0A8S0YSR7_ARCPL</name>
<evidence type="ECO:0000313" key="20">
    <source>
        <dbReference type="Proteomes" id="UP000494106"/>
    </source>
</evidence>
<evidence type="ECO:0000256" key="15">
    <source>
        <dbReference type="PROSITE-ProRule" id="PRU00175"/>
    </source>
</evidence>
<evidence type="ECO:0000256" key="5">
    <source>
        <dbReference type="ARBA" id="ARBA00012483"/>
    </source>
</evidence>
<comment type="subunit">
    <text evidence="16">Component of the ribosome quality control complex (RQC).</text>
</comment>
<evidence type="ECO:0000256" key="12">
    <source>
        <dbReference type="ARBA" id="ARBA00022786"/>
    </source>
</evidence>
<feature type="domain" description="RING-type" evidence="18">
    <location>
        <begin position="1846"/>
        <end position="1893"/>
    </location>
</feature>
<accession>A0A8S0YSR7</accession>
<dbReference type="GO" id="GO:0005829">
    <property type="term" value="C:cytosol"/>
    <property type="evidence" value="ECO:0007669"/>
    <property type="project" value="UniProtKB-SubCell"/>
</dbReference>
<dbReference type="InterPro" id="IPR016024">
    <property type="entry name" value="ARM-type_fold"/>
</dbReference>
<keyword evidence="12 16" id="KW-0833">Ubl conjugation pathway</keyword>
<dbReference type="InterPro" id="IPR001841">
    <property type="entry name" value="Znf_RING"/>
</dbReference>
<dbReference type="GO" id="GO:0008270">
    <property type="term" value="F:zinc ion binding"/>
    <property type="evidence" value="ECO:0007669"/>
    <property type="project" value="UniProtKB-KW"/>
</dbReference>
<dbReference type="Gene3D" id="3.30.40.10">
    <property type="entry name" value="Zinc/RING finger domain, C3HC4 (zinc finger)"/>
    <property type="match status" value="1"/>
</dbReference>
<dbReference type="GO" id="GO:0061630">
    <property type="term" value="F:ubiquitin protein ligase activity"/>
    <property type="evidence" value="ECO:0007669"/>
    <property type="project" value="UniProtKB-UniRule"/>
</dbReference>
<evidence type="ECO:0000256" key="13">
    <source>
        <dbReference type="ARBA" id="ARBA00022833"/>
    </source>
</evidence>